<evidence type="ECO:0000256" key="1">
    <source>
        <dbReference type="ARBA" id="ARBA00006534"/>
    </source>
</evidence>
<sequence length="351" mass="38748">MKFSFTLSIGLLGWIVFFLPSTLQAKVYTSYFTGDTSDVKTPTTGVTVLMGGAKEDRNAMIWFLQHSGGGDVLVLRASGSDGYNKYLYTELGQKVNSVESILCHNDSSGYDPYIIRQVLNAEALWFAGGNQANYVRYWNNTPLDSAIQYVINVKRIPVGGTSAGMAILGSIVYSAENGGIQSPKALTNPYDSAVTLLKDDFIRQRWLKGVITDTHYDARERQGRHVVFIARIIQDYGEPAYGIAAEEYTAVCIEANGLARVYGDPSRGDFAYFIRPAKRRPKPPGRCTPGQSLHWEENRSALKVYKVPGTPDGSHSFQLTNWKKGSGGSWQDWFVVNGVLEMKDGAVAPKK</sequence>
<dbReference type="InterPro" id="IPR005320">
    <property type="entry name" value="Peptidase_S51"/>
</dbReference>
<evidence type="ECO:0000256" key="3">
    <source>
        <dbReference type="ARBA" id="ARBA00022801"/>
    </source>
</evidence>
<keyword evidence="4" id="KW-0720">Serine protease</keyword>
<dbReference type="OrthoDB" id="9799980at2"/>
<evidence type="ECO:0000313" key="6">
    <source>
        <dbReference type="Proteomes" id="UP000008461"/>
    </source>
</evidence>
<keyword evidence="6" id="KW-1185">Reference proteome</keyword>
<dbReference type="Pfam" id="PF03575">
    <property type="entry name" value="Peptidase_S51"/>
    <property type="match status" value="1"/>
</dbReference>
<gene>
    <name evidence="5" type="ordered locus">Halhy_4654</name>
</gene>
<dbReference type="GO" id="GO:0006508">
    <property type="term" value="P:proteolysis"/>
    <property type="evidence" value="ECO:0007669"/>
    <property type="project" value="UniProtKB-KW"/>
</dbReference>
<dbReference type="InterPro" id="IPR029062">
    <property type="entry name" value="Class_I_gatase-like"/>
</dbReference>
<reference evidence="5 6" key="1">
    <citation type="journal article" date="2011" name="Stand. Genomic Sci.">
        <title>Complete genome sequence of Haliscomenobacter hydrossis type strain (O).</title>
        <authorList>
            <consortium name="US DOE Joint Genome Institute (JGI-PGF)"/>
            <person name="Daligault H."/>
            <person name="Lapidus A."/>
            <person name="Zeytun A."/>
            <person name="Nolan M."/>
            <person name="Lucas S."/>
            <person name="Del Rio T.G."/>
            <person name="Tice H."/>
            <person name="Cheng J.F."/>
            <person name="Tapia R."/>
            <person name="Han C."/>
            <person name="Goodwin L."/>
            <person name="Pitluck S."/>
            <person name="Liolios K."/>
            <person name="Pagani I."/>
            <person name="Ivanova N."/>
            <person name="Huntemann M."/>
            <person name="Mavromatis K."/>
            <person name="Mikhailova N."/>
            <person name="Pati A."/>
            <person name="Chen A."/>
            <person name="Palaniappan K."/>
            <person name="Land M."/>
            <person name="Hauser L."/>
            <person name="Brambilla E.M."/>
            <person name="Rohde M."/>
            <person name="Verbarg S."/>
            <person name="Goker M."/>
            <person name="Bristow J."/>
            <person name="Eisen J.A."/>
            <person name="Markowitz V."/>
            <person name="Hugenholtz P."/>
            <person name="Kyrpides N.C."/>
            <person name="Klenk H.P."/>
            <person name="Woyke T."/>
        </authorList>
    </citation>
    <scope>NUCLEOTIDE SEQUENCE [LARGE SCALE GENOMIC DNA]</scope>
    <source>
        <strain evidence="6">ATCC 27775 / DSM 1100 / LMG 10767 / O</strain>
    </source>
</reference>
<comment type="similarity">
    <text evidence="1">Belongs to the peptidase S51 family.</text>
</comment>
<dbReference type="PANTHER" id="PTHR36175">
    <property type="entry name" value="CYANOPHYCINASE"/>
    <property type="match status" value="1"/>
</dbReference>
<dbReference type="SUPFAM" id="SSF52317">
    <property type="entry name" value="Class I glutamine amidotransferase-like"/>
    <property type="match status" value="1"/>
</dbReference>
<dbReference type="STRING" id="760192.Halhy_4654"/>
<keyword evidence="3" id="KW-0378">Hydrolase</keyword>
<dbReference type="EMBL" id="CP002691">
    <property type="protein sequence ID" value="AEE52490.1"/>
    <property type="molecule type" value="Genomic_DNA"/>
</dbReference>
<name>F4KVN3_HALH1</name>
<keyword evidence="2" id="KW-0645">Protease</keyword>
<dbReference type="CDD" id="cd03145">
    <property type="entry name" value="GAT1_cyanophycinase"/>
    <property type="match status" value="1"/>
</dbReference>
<dbReference type="AlphaFoldDB" id="F4KVN3"/>
<proteinExistence type="inferred from homology"/>
<reference key="2">
    <citation type="submission" date="2011-04" db="EMBL/GenBank/DDBJ databases">
        <title>Complete sequence of chromosome of Haliscomenobacter hydrossis DSM 1100.</title>
        <authorList>
            <consortium name="US DOE Joint Genome Institute (JGI-PGF)"/>
            <person name="Lucas S."/>
            <person name="Han J."/>
            <person name="Lapidus A."/>
            <person name="Bruce D."/>
            <person name="Goodwin L."/>
            <person name="Pitluck S."/>
            <person name="Peters L."/>
            <person name="Kyrpides N."/>
            <person name="Mavromatis K."/>
            <person name="Ivanova N."/>
            <person name="Ovchinnikova G."/>
            <person name="Pagani I."/>
            <person name="Daligault H."/>
            <person name="Detter J.C."/>
            <person name="Han C."/>
            <person name="Land M."/>
            <person name="Hauser L."/>
            <person name="Markowitz V."/>
            <person name="Cheng J.-F."/>
            <person name="Hugenholtz P."/>
            <person name="Woyke T."/>
            <person name="Wu D."/>
            <person name="Verbarg S."/>
            <person name="Frueling A."/>
            <person name="Brambilla E."/>
            <person name="Klenk H.-P."/>
            <person name="Eisen J.A."/>
        </authorList>
    </citation>
    <scope>NUCLEOTIDE SEQUENCE</scope>
    <source>
        <strain>DSM 1100</strain>
    </source>
</reference>
<dbReference type="Gene3D" id="3.40.50.880">
    <property type="match status" value="1"/>
</dbReference>
<dbReference type="KEGG" id="hhy:Halhy_4654"/>
<accession>F4KVN3</accession>
<organism evidence="5 6">
    <name type="scientific">Haliscomenobacter hydrossis (strain ATCC 27775 / DSM 1100 / LMG 10767 / O)</name>
    <dbReference type="NCBI Taxonomy" id="760192"/>
    <lineage>
        <taxon>Bacteria</taxon>
        <taxon>Pseudomonadati</taxon>
        <taxon>Bacteroidota</taxon>
        <taxon>Saprospiria</taxon>
        <taxon>Saprospirales</taxon>
        <taxon>Haliscomenobacteraceae</taxon>
        <taxon>Haliscomenobacter</taxon>
    </lineage>
</organism>
<dbReference type="HOGENOM" id="CLU_051822_1_0_10"/>
<dbReference type="RefSeq" id="WP_013767028.1">
    <property type="nucleotide sequence ID" value="NC_015510.1"/>
</dbReference>
<dbReference type="PANTHER" id="PTHR36175:SF1">
    <property type="entry name" value="CYANOPHYCINASE"/>
    <property type="match status" value="1"/>
</dbReference>
<protein>
    <submittedName>
        <fullName evidence="5">Cyanophycinase-like protein</fullName>
    </submittedName>
</protein>
<dbReference type="Proteomes" id="UP000008461">
    <property type="component" value="Chromosome"/>
</dbReference>
<evidence type="ECO:0000313" key="5">
    <source>
        <dbReference type="EMBL" id="AEE52490.1"/>
    </source>
</evidence>
<dbReference type="GO" id="GO:0008236">
    <property type="term" value="F:serine-type peptidase activity"/>
    <property type="evidence" value="ECO:0007669"/>
    <property type="project" value="UniProtKB-KW"/>
</dbReference>
<evidence type="ECO:0000256" key="4">
    <source>
        <dbReference type="ARBA" id="ARBA00022825"/>
    </source>
</evidence>
<dbReference type="eggNOG" id="COG4242">
    <property type="taxonomic scope" value="Bacteria"/>
</dbReference>
<evidence type="ECO:0000256" key="2">
    <source>
        <dbReference type="ARBA" id="ARBA00022670"/>
    </source>
</evidence>